<dbReference type="Proteomes" id="UP000587002">
    <property type="component" value="Unassembled WGS sequence"/>
</dbReference>
<accession>A0A853AR64</accession>
<evidence type="ECO:0000313" key="2">
    <source>
        <dbReference type="EMBL" id="NYI83690.1"/>
    </source>
</evidence>
<sequence length="264" mass="28925">MSKRLGGVLAARQGWCRPDEVVRLAVPCRRPGIRFDVNGLSWDGSPGSRGIGGVLAAVEDVVNASSTHDDRLPPPKVVCFGPGPQSQVMGFRPVVEDGDVELTWMVTSHRLALLAEVPEPAAEEESSRSFWQKAREFGRGEATADPVAQVELEQGQPFGLAAQRDEHVKCQVVPEHGQTREFVPDRPAHSLRSSRLPGPEPAWFSGPAEVRCTGPTTVLLPDRYDKSGLTVLYVLMTASSLMIVVVLVQIARRVRFSNRNARFR</sequence>
<reference evidence="2 3" key="1">
    <citation type="submission" date="2020-07" db="EMBL/GenBank/DDBJ databases">
        <title>Sequencing the genomes of 1000 actinobacteria strains.</title>
        <authorList>
            <person name="Klenk H.-P."/>
        </authorList>
    </citation>
    <scope>NUCLEOTIDE SEQUENCE [LARGE SCALE GENOMIC DNA]</scope>
    <source>
        <strain evidence="2 3">DSM 44065</strain>
    </source>
</reference>
<evidence type="ECO:0000313" key="3">
    <source>
        <dbReference type="Proteomes" id="UP000587002"/>
    </source>
</evidence>
<keyword evidence="3" id="KW-1185">Reference proteome</keyword>
<organism evidence="2 3">
    <name type="scientific">Saccharopolyspora hordei</name>
    <dbReference type="NCBI Taxonomy" id="1838"/>
    <lineage>
        <taxon>Bacteria</taxon>
        <taxon>Bacillati</taxon>
        <taxon>Actinomycetota</taxon>
        <taxon>Actinomycetes</taxon>
        <taxon>Pseudonocardiales</taxon>
        <taxon>Pseudonocardiaceae</taxon>
        <taxon>Saccharopolyspora</taxon>
    </lineage>
</organism>
<dbReference type="RefSeq" id="WP_246330433.1">
    <property type="nucleotide sequence ID" value="NZ_BAABFH010000001.1"/>
</dbReference>
<dbReference type="AlphaFoldDB" id="A0A853AR64"/>
<keyword evidence="1" id="KW-0812">Transmembrane</keyword>
<protein>
    <submittedName>
        <fullName evidence="2">Uncharacterized protein</fullName>
    </submittedName>
</protein>
<dbReference type="EMBL" id="JACCFJ010000001">
    <property type="protein sequence ID" value="NYI83690.1"/>
    <property type="molecule type" value="Genomic_DNA"/>
</dbReference>
<evidence type="ECO:0000256" key="1">
    <source>
        <dbReference type="SAM" id="Phobius"/>
    </source>
</evidence>
<feature type="transmembrane region" description="Helical" evidence="1">
    <location>
        <begin position="231"/>
        <end position="251"/>
    </location>
</feature>
<comment type="caution">
    <text evidence="2">The sequence shown here is derived from an EMBL/GenBank/DDBJ whole genome shotgun (WGS) entry which is preliminary data.</text>
</comment>
<proteinExistence type="predicted"/>
<keyword evidence="1" id="KW-1133">Transmembrane helix</keyword>
<keyword evidence="1" id="KW-0472">Membrane</keyword>
<name>A0A853AR64_9PSEU</name>
<gene>
    <name evidence="2" type="ORF">HNR68_002320</name>
</gene>